<dbReference type="EMBL" id="SSNZ01000002">
    <property type="protein sequence ID" value="THF51699.1"/>
    <property type="molecule type" value="Genomic_DNA"/>
</dbReference>
<evidence type="ECO:0000259" key="1">
    <source>
        <dbReference type="PROSITE" id="PS51819"/>
    </source>
</evidence>
<comment type="caution">
    <text evidence="2">The sequence shown here is derived from an EMBL/GenBank/DDBJ whole genome shotgun (WGS) entry which is preliminary data.</text>
</comment>
<dbReference type="Proteomes" id="UP000307507">
    <property type="component" value="Unassembled WGS sequence"/>
</dbReference>
<dbReference type="InterPro" id="IPR029068">
    <property type="entry name" value="Glyas_Bleomycin-R_OHBP_Dase"/>
</dbReference>
<dbReference type="Gene3D" id="3.10.180.10">
    <property type="entry name" value="2,3-Dihydroxybiphenyl 1,2-Dioxygenase, domain 1"/>
    <property type="match status" value="1"/>
</dbReference>
<gene>
    <name evidence="2" type="ORF">E6C50_08030</name>
</gene>
<evidence type="ECO:0000313" key="2">
    <source>
        <dbReference type="EMBL" id="THF51699.1"/>
    </source>
</evidence>
<organism evidence="2 3">
    <name type="scientific">Flavobacterium supellecticarium</name>
    <dbReference type="NCBI Taxonomy" id="2565924"/>
    <lineage>
        <taxon>Bacteria</taxon>
        <taxon>Pseudomonadati</taxon>
        <taxon>Bacteroidota</taxon>
        <taxon>Flavobacteriia</taxon>
        <taxon>Flavobacteriales</taxon>
        <taxon>Flavobacteriaceae</taxon>
        <taxon>Flavobacterium</taxon>
    </lineage>
</organism>
<reference evidence="2 3" key="1">
    <citation type="submission" date="2019-04" db="EMBL/GenBank/DDBJ databases">
        <title>Flavobacterium sp. nov. isolated from construction timber.</title>
        <authorList>
            <person name="Lin S.-Y."/>
            <person name="Chang C.-T."/>
            <person name="Young C.-C."/>
        </authorList>
    </citation>
    <scope>NUCLEOTIDE SEQUENCE [LARGE SCALE GENOMIC DNA]</scope>
    <source>
        <strain evidence="2 3">CC-CTC003</strain>
    </source>
</reference>
<keyword evidence="3" id="KW-1185">Reference proteome</keyword>
<protein>
    <recommendedName>
        <fullName evidence="1">VOC domain-containing protein</fullName>
    </recommendedName>
</protein>
<dbReference type="InterPro" id="IPR037523">
    <property type="entry name" value="VOC_core"/>
</dbReference>
<evidence type="ECO:0000313" key="3">
    <source>
        <dbReference type="Proteomes" id="UP000307507"/>
    </source>
</evidence>
<dbReference type="OrthoDB" id="1365199at2"/>
<proteinExistence type="predicted"/>
<dbReference type="Pfam" id="PF00903">
    <property type="entry name" value="Glyoxalase"/>
    <property type="match status" value="1"/>
</dbReference>
<accession>A0A4S4A1A8</accession>
<dbReference type="RefSeq" id="WP_136402683.1">
    <property type="nucleotide sequence ID" value="NZ_SSNZ01000002.1"/>
</dbReference>
<name>A0A4S4A1A8_9FLAO</name>
<dbReference type="AlphaFoldDB" id="A0A4S4A1A8"/>
<dbReference type="SUPFAM" id="SSF54593">
    <property type="entry name" value="Glyoxalase/Bleomycin resistance protein/Dihydroxybiphenyl dioxygenase"/>
    <property type="match status" value="1"/>
</dbReference>
<dbReference type="PROSITE" id="PS51819">
    <property type="entry name" value="VOC"/>
    <property type="match status" value="1"/>
</dbReference>
<sequence>MIFKAIKQQQQMVIKLSVSNMPVSEKFYTEKLGFKVQSDYTINNGGTFEKDSYVQLLHDAMDTIAIGLFKDIDKPLEPEETGTAPTFMVSDIIKTREHLIAEGIEVSEIVENTSDKGYIDHFAFFSDPDNNTLAIRQNMN</sequence>
<dbReference type="InterPro" id="IPR004360">
    <property type="entry name" value="Glyas_Fos-R_dOase_dom"/>
</dbReference>
<feature type="domain" description="VOC" evidence="1">
    <location>
        <begin position="8"/>
        <end position="138"/>
    </location>
</feature>